<gene>
    <name evidence="1" type="ORF">AVEN_151072_1</name>
</gene>
<proteinExistence type="predicted"/>
<dbReference type="AlphaFoldDB" id="A0A4Y2QRR6"/>
<evidence type="ECO:0000313" key="1">
    <source>
        <dbReference type="EMBL" id="GBN65895.1"/>
    </source>
</evidence>
<protein>
    <submittedName>
        <fullName evidence="1">Uncharacterized protein</fullName>
    </submittedName>
</protein>
<comment type="caution">
    <text evidence="1">The sequence shown here is derived from an EMBL/GenBank/DDBJ whole genome shotgun (WGS) entry which is preliminary data.</text>
</comment>
<evidence type="ECO:0000313" key="2">
    <source>
        <dbReference type="Proteomes" id="UP000499080"/>
    </source>
</evidence>
<dbReference type="OrthoDB" id="6471937at2759"/>
<accession>A0A4Y2QRR6</accession>
<organism evidence="1 2">
    <name type="scientific">Araneus ventricosus</name>
    <name type="common">Orbweaver spider</name>
    <name type="synonym">Epeira ventricosa</name>
    <dbReference type="NCBI Taxonomy" id="182803"/>
    <lineage>
        <taxon>Eukaryota</taxon>
        <taxon>Metazoa</taxon>
        <taxon>Ecdysozoa</taxon>
        <taxon>Arthropoda</taxon>
        <taxon>Chelicerata</taxon>
        <taxon>Arachnida</taxon>
        <taxon>Araneae</taxon>
        <taxon>Araneomorphae</taxon>
        <taxon>Entelegynae</taxon>
        <taxon>Araneoidea</taxon>
        <taxon>Araneidae</taxon>
        <taxon>Araneus</taxon>
    </lineage>
</organism>
<name>A0A4Y2QRR6_ARAVE</name>
<sequence length="106" mass="12118">MDFENRPNNLPVSPEVIYTQLTVKPHSLDGQTPCTVFKTQFDLDKQMEGLVKVSKLVASLRRSAAEVLRGIPVHKLTDLTKIEKALDFRFGGGYLTQFYRTEFKTR</sequence>
<reference evidence="1 2" key="1">
    <citation type="journal article" date="2019" name="Sci. Rep.">
        <title>Orb-weaving spider Araneus ventricosus genome elucidates the spidroin gene catalogue.</title>
        <authorList>
            <person name="Kono N."/>
            <person name="Nakamura H."/>
            <person name="Ohtoshi R."/>
            <person name="Moran D.A.P."/>
            <person name="Shinohara A."/>
            <person name="Yoshida Y."/>
            <person name="Fujiwara M."/>
            <person name="Mori M."/>
            <person name="Tomita M."/>
            <person name="Arakawa K."/>
        </authorList>
    </citation>
    <scope>NUCLEOTIDE SEQUENCE [LARGE SCALE GENOMIC DNA]</scope>
</reference>
<dbReference type="EMBL" id="BGPR01014593">
    <property type="protein sequence ID" value="GBN65895.1"/>
    <property type="molecule type" value="Genomic_DNA"/>
</dbReference>
<keyword evidence="2" id="KW-1185">Reference proteome</keyword>
<dbReference type="Proteomes" id="UP000499080">
    <property type="component" value="Unassembled WGS sequence"/>
</dbReference>